<dbReference type="PANTHER" id="PTHR21666">
    <property type="entry name" value="PEPTIDASE-RELATED"/>
    <property type="match status" value="1"/>
</dbReference>
<sequence length="235" mass="25338">MSPFAGGRHQRTAERRKSIRQGSEQYAFLAYPEQPSTLGCMKRRSHFLLQKSLLPVLAWGLSSVPLDSQAAPRGLGQTAMLLPVASACVSSPFGPRTLPNKPLAGTFHNGVDLPAPVGAAVTAVAPGTIIRIQRHGVGGLEILIQHDGFIGVYSHLGLVSPLIAEGRRFVYGGERIARVGRSGLTYGPHLYFGMIMGGRPVDPMPYLHIGPCSVHQALRSEERPRPARVVSERQP</sequence>
<dbReference type="EMBL" id="NHRY01000108">
    <property type="protein sequence ID" value="PPQ34480.1"/>
    <property type="molecule type" value="Genomic_DNA"/>
</dbReference>
<dbReference type="PANTHER" id="PTHR21666:SF270">
    <property type="entry name" value="MUREIN HYDROLASE ACTIVATOR ENVC"/>
    <property type="match status" value="1"/>
</dbReference>
<feature type="domain" description="M23ase beta-sheet core" evidence="2">
    <location>
        <begin position="107"/>
        <end position="203"/>
    </location>
</feature>
<dbReference type="CDD" id="cd12797">
    <property type="entry name" value="M23_peptidase"/>
    <property type="match status" value="1"/>
</dbReference>
<evidence type="ECO:0000259" key="2">
    <source>
        <dbReference type="Pfam" id="PF01551"/>
    </source>
</evidence>
<dbReference type="OrthoDB" id="5623881at2"/>
<evidence type="ECO:0000313" key="3">
    <source>
        <dbReference type="EMBL" id="PPQ34480.1"/>
    </source>
</evidence>
<dbReference type="InterPro" id="IPR050570">
    <property type="entry name" value="Cell_wall_metabolism_enzyme"/>
</dbReference>
<dbReference type="InterPro" id="IPR011055">
    <property type="entry name" value="Dup_hybrid_motif"/>
</dbReference>
<feature type="region of interest" description="Disordered" evidence="1">
    <location>
        <begin position="1"/>
        <end position="20"/>
    </location>
</feature>
<dbReference type="GO" id="GO:0004222">
    <property type="term" value="F:metalloendopeptidase activity"/>
    <property type="evidence" value="ECO:0007669"/>
    <property type="project" value="TreeGrafter"/>
</dbReference>
<dbReference type="AlphaFoldDB" id="A0A2S6NIN5"/>
<dbReference type="InterPro" id="IPR016047">
    <property type="entry name" value="M23ase_b-sheet_dom"/>
</dbReference>
<dbReference type="Proteomes" id="UP000239724">
    <property type="component" value="Unassembled WGS sequence"/>
</dbReference>
<name>A0A2S6NIN5_RHOGL</name>
<dbReference type="Pfam" id="PF01551">
    <property type="entry name" value="Peptidase_M23"/>
    <property type="match status" value="1"/>
</dbReference>
<comment type="caution">
    <text evidence="3">The sequence shown here is derived from an EMBL/GenBank/DDBJ whole genome shotgun (WGS) entry which is preliminary data.</text>
</comment>
<gene>
    <name evidence="3" type="ORF">CCS01_10545</name>
</gene>
<dbReference type="RefSeq" id="WP_104518814.1">
    <property type="nucleotide sequence ID" value="NZ_NHRY01000108.1"/>
</dbReference>
<dbReference type="SUPFAM" id="SSF51261">
    <property type="entry name" value="Duplicated hybrid motif"/>
    <property type="match status" value="1"/>
</dbReference>
<evidence type="ECO:0000313" key="4">
    <source>
        <dbReference type="Proteomes" id="UP000239724"/>
    </source>
</evidence>
<reference evidence="3 4" key="1">
    <citation type="journal article" date="2018" name="Arch. Microbiol.">
        <title>New insights into the metabolic potential of the phototrophic purple bacterium Rhodopila globiformis DSM 161(T) from its draft genome sequence and evidence for a vanadium-dependent nitrogenase.</title>
        <authorList>
            <person name="Imhoff J.F."/>
            <person name="Rahn T."/>
            <person name="Kunzel S."/>
            <person name="Neulinger S.C."/>
        </authorList>
    </citation>
    <scope>NUCLEOTIDE SEQUENCE [LARGE SCALE GENOMIC DNA]</scope>
    <source>
        <strain evidence="3 4">DSM 161</strain>
    </source>
</reference>
<protein>
    <recommendedName>
        <fullName evidence="2">M23ase beta-sheet core domain-containing protein</fullName>
    </recommendedName>
</protein>
<keyword evidence="4" id="KW-1185">Reference proteome</keyword>
<organism evidence="3 4">
    <name type="scientific">Rhodopila globiformis</name>
    <name type="common">Rhodopseudomonas globiformis</name>
    <dbReference type="NCBI Taxonomy" id="1071"/>
    <lineage>
        <taxon>Bacteria</taxon>
        <taxon>Pseudomonadati</taxon>
        <taxon>Pseudomonadota</taxon>
        <taxon>Alphaproteobacteria</taxon>
        <taxon>Acetobacterales</taxon>
        <taxon>Acetobacteraceae</taxon>
        <taxon>Rhodopila</taxon>
    </lineage>
</organism>
<dbReference type="Gene3D" id="2.70.70.10">
    <property type="entry name" value="Glucose Permease (Domain IIA)"/>
    <property type="match status" value="1"/>
</dbReference>
<evidence type="ECO:0000256" key="1">
    <source>
        <dbReference type="SAM" id="MobiDB-lite"/>
    </source>
</evidence>
<accession>A0A2S6NIN5</accession>
<proteinExistence type="predicted"/>